<dbReference type="Proteomes" id="UP000295367">
    <property type="component" value="Unassembled WGS sequence"/>
</dbReference>
<gene>
    <name evidence="4" type="ORF">EDC63_11961</name>
</gene>
<dbReference type="GO" id="GO:0003677">
    <property type="term" value="F:DNA binding"/>
    <property type="evidence" value="ECO:0007669"/>
    <property type="project" value="InterPro"/>
</dbReference>
<dbReference type="Pfam" id="PF01381">
    <property type="entry name" value="HTH_3"/>
    <property type="match status" value="1"/>
</dbReference>
<dbReference type="Gene3D" id="1.10.260.40">
    <property type="entry name" value="lambda repressor-like DNA-binding domains"/>
    <property type="match status" value="1"/>
</dbReference>
<dbReference type="AlphaFoldDB" id="A0A4R3XY75"/>
<feature type="domain" description="HTH cro/C1-type" evidence="3">
    <location>
        <begin position="65"/>
        <end position="119"/>
    </location>
</feature>
<dbReference type="PROSITE" id="PS50943">
    <property type="entry name" value="HTH_CROC1"/>
    <property type="match status" value="1"/>
</dbReference>
<proteinExistence type="predicted"/>
<dbReference type="EMBL" id="SMCO01000019">
    <property type="protein sequence ID" value="TCV82744.1"/>
    <property type="molecule type" value="Genomic_DNA"/>
</dbReference>
<keyword evidence="5" id="KW-1185">Reference proteome</keyword>
<evidence type="ECO:0000259" key="3">
    <source>
        <dbReference type="PROSITE" id="PS50943"/>
    </source>
</evidence>
<keyword evidence="2" id="KW-0812">Transmembrane</keyword>
<keyword evidence="2" id="KW-1133">Transmembrane helix</keyword>
<comment type="caution">
    <text evidence="4">The sequence shown here is derived from an EMBL/GenBank/DDBJ whole genome shotgun (WGS) entry which is preliminary data.</text>
</comment>
<evidence type="ECO:0000313" key="4">
    <source>
        <dbReference type="EMBL" id="TCV82744.1"/>
    </source>
</evidence>
<keyword evidence="2" id="KW-0472">Membrane</keyword>
<reference evidence="4 5" key="1">
    <citation type="submission" date="2019-03" db="EMBL/GenBank/DDBJ databases">
        <title>Genomic Encyclopedia of Type Strains, Phase IV (KMG-IV): sequencing the most valuable type-strain genomes for metagenomic binning, comparative biology and taxonomic classification.</title>
        <authorList>
            <person name="Goeker M."/>
        </authorList>
    </citation>
    <scope>NUCLEOTIDE SEQUENCE [LARGE SCALE GENOMIC DNA]</scope>
    <source>
        <strain evidence="4 5">DSM 100309</strain>
    </source>
</reference>
<evidence type="ECO:0000256" key="1">
    <source>
        <dbReference type="SAM" id="MobiDB-lite"/>
    </source>
</evidence>
<dbReference type="InterPro" id="IPR001387">
    <property type="entry name" value="Cro/C1-type_HTH"/>
</dbReference>
<sequence>MSFNIQYFYNVVIWLYICLTINCLLKWYYYARKYKINKKYLVAGNALKESDDKNTPDENKGHERLIQVRKELGLNQTDFANPIGLTQSGLSAIELETAPLRRTVALAIETAYGFRHQWLLYGKLPKHTKFRLTAEEKRVLDLYRSAEKDVQRVTIKLLESTAQCHQPWDGVQERRDSERRENDVSDKPEKPSK</sequence>
<dbReference type="CDD" id="cd00093">
    <property type="entry name" value="HTH_XRE"/>
    <property type="match status" value="1"/>
</dbReference>
<dbReference type="SUPFAM" id="SSF47413">
    <property type="entry name" value="lambda repressor-like DNA-binding domains"/>
    <property type="match status" value="1"/>
</dbReference>
<dbReference type="OrthoDB" id="9795979at2"/>
<feature type="region of interest" description="Disordered" evidence="1">
    <location>
        <begin position="166"/>
        <end position="193"/>
    </location>
</feature>
<dbReference type="SMART" id="SM00530">
    <property type="entry name" value="HTH_XRE"/>
    <property type="match status" value="1"/>
</dbReference>
<feature type="transmembrane region" description="Helical" evidence="2">
    <location>
        <begin position="6"/>
        <end position="29"/>
    </location>
</feature>
<feature type="compositionally biased region" description="Basic and acidic residues" evidence="1">
    <location>
        <begin position="171"/>
        <end position="193"/>
    </location>
</feature>
<organism evidence="4 5">
    <name type="scientific">Sulfurirhabdus autotrophica</name>
    <dbReference type="NCBI Taxonomy" id="1706046"/>
    <lineage>
        <taxon>Bacteria</taxon>
        <taxon>Pseudomonadati</taxon>
        <taxon>Pseudomonadota</taxon>
        <taxon>Betaproteobacteria</taxon>
        <taxon>Nitrosomonadales</taxon>
        <taxon>Sulfuricellaceae</taxon>
        <taxon>Sulfurirhabdus</taxon>
    </lineage>
</organism>
<protein>
    <submittedName>
        <fullName evidence="4">Helix-turn-helix protein</fullName>
    </submittedName>
</protein>
<evidence type="ECO:0000256" key="2">
    <source>
        <dbReference type="SAM" id="Phobius"/>
    </source>
</evidence>
<accession>A0A4R3XY75</accession>
<evidence type="ECO:0000313" key="5">
    <source>
        <dbReference type="Proteomes" id="UP000295367"/>
    </source>
</evidence>
<name>A0A4R3XY75_9PROT</name>
<dbReference type="InterPro" id="IPR010982">
    <property type="entry name" value="Lambda_DNA-bd_dom_sf"/>
</dbReference>